<keyword evidence="2" id="KW-0560">Oxidoreductase</keyword>
<dbReference type="Pfam" id="PF01855">
    <property type="entry name" value="POR_N"/>
    <property type="match status" value="1"/>
</dbReference>
<evidence type="ECO:0000256" key="2">
    <source>
        <dbReference type="ARBA" id="ARBA00023002"/>
    </source>
</evidence>
<dbReference type="InterPro" id="IPR017896">
    <property type="entry name" value="4Fe4S_Fe-S-bd"/>
</dbReference>
<dbReference type="SUPFAM" id="SSF54862">
    <property type="entry name" value="4Fe-4S ferredoxins"/>
    <property type="match status" value="1"/>
</dbReference>
<dbReference type="InterPro" id="IPR002880">
    <property type="entry name" value="Pyrv_Fd/Flavodoxin_OxRdtase_N"/>
</dbReference>
<evidence type="ECO:0000313" key="8">
    <source>
        <dbReference type="Proteomes" id="UP000191110"/>
    </source>
</evidence>
<evidence type="ECO:0000256" key="1">
    <source>
        <dbReference type="ARBA" id="ARBA00022723"/>
    </source>
</evidence>
<reference evidence="7 8" key="1">
    <citation type="submission" date="2016-11" db="EMBL/GenBank/DDBJ databases">
        <title>Mixed transmission modes and dynamic genome evolution in an obligate animal-bacterial symbiosis.</title>
        <authorList>
            <person name="Russell S.L."/>
            <person name="Corbett-Detig R.B."/>
            <person name="Cavanaugh C.M."/>
        </authorList>
    </citation>
    <scope>NUCLEOTIDE SEQUENCE [LARGE SCALE GENOMIC DNA]</scope>
    <source>
        <strain evidence="7">Sveles-Q1</strain>
    </source>
</reference>
<dbReference type="PANTHER" id="PTHR32154">
    <property type="entry name" value="PYRUVATE-FLAVODOXIN OXIDOREDUCTASE-RELATED"/>
    <property type="match status" value="1"/>
</dbReference>
<organism evidence="7 8">
    <name type="scientific">Solemya pervernicosa gill symbiont</name>
    <dbReference type="NCBI Taxonomy" id="642797"/>
    <lineage>
        <taxon>Bacteria</taxon>
        <taxon>Pseudomonadati</taxon>
        <taxon>Pseudomonadota</taxon>
        <taxon>Gammaproteobacteria</taxon>
        <taxon>sulfur-oxidizing symbionts</taxon>
    </lineage>
</organism>
<comment type="caution">
    <text evidence="7">The sequence shown here is derived from an EMBL/GenBank/DDBJ whole genome shotgun (WGS) entry which is preliminary data.</text>
</comment>
<evidence type="ECO:0000256" key="5">
    <source>
        <dbReference type="SAM" id="Coils"/>
    </source>
</evidence>
<dbReference type="GO" id="GO:0046872">
    <property type="term" value="F:metal ion binding"/>
    <property type="evidence" value="ECO:0007669"/>
    <property type="project" value="UniProtKB-KW"/>
</dbReference>
<evidence type="ECO:0000256" key="3">
    <source>
        <dbReference type="ARBA" id="ARBA00023004"/>
    </source>
</evidence>
<evidence type="ECO:0000313" key="7">
    <source>
        <dbReference type="EMBL" id="OOZ39406.1"/>
    </source>
</evidence>
<dbReference type="Pfam" id="PF00037">
    <property type="entry name" value="Fer4"/>
    <property type="match status" value="1"/>
</dbReference>
<dbReference type="SUPFAM" id="SSF52518">
    <property type="entry name" value="Thiamin diphosphate-binding fold (THDP-binding)"/>
    <property type="match status" value="2"/>
</dbReference>
<dbReference type="EMBL" id="MPRL01000052">
    <property type="protein sequence ID" value="OOZ39406.1"/>
    <property type="molecule type" value="Genomic_DNA"/>
</dbReference>
<dbReference type="OrthoDB" id="9794954at2"/>
<protein>
    <recommendedName>
        <fullName evidence="6">4Fe-4S ferredoxin-type domain-containing protein</fullName>
    </recommendedName>
</protein>
<keyword evidence="3" id="KW-0408">Iron</keyword>
<dbReference type="InterPro" id="IPR009014">
    <property type="entry name" value="Transketo_C/PFOR_II"/>
</dbReference>
<dbReference type="InterPro" id="IPR029061">
    <property type="entry name" value="THDP-binding"/>
</dbReference>
<dbReference type="InterPro" id="IPR017900">
    <property type="entry name" value="4Fe4S_Fe_S_CS"/>
</dbReference>
<sequence length="1501" mass="160920">MPSFTNTAISLYRRLFGDADSGSADSGLETLLDGNSAVALTEAAIVESAALGSTYPANGAELAWRAESLLRGENRFGQPLNGYSAEGSRGALAAAIGLAMTGQRATAFLSGPDLAASQDLLREAVGRRLPLVIHLDNRALSSQGSAIGSGDEALQLSIDSGCFLLYASNVQQAVDFTLIARHVAEQSLTPAIVAIDNEQTALSAQDVELPSLQLLRSLLGESADQIEVADEVQKLLFGEQRRRCPRWYDLDRPALHGALQGRESFALSQAATTPYFSAQAEQRLALAFSRFKQLSGRSHAAISTHRSSKAKQLLIVQGSAIETAQALSNQRKAKIGVIGIHALAPMTSSELVDLLQGKTAAVLERSNAPLASEPPLIRAIRALLSKGSATATLHSVRFGLGGLPLRASDLQALNEAMKSETLPEQGYLGIDFGQSRSQHPKRQVLLDTLKRDFPEVAKLAISGKNAVDLRPEGAITIAVHRTAGQGHDTLSVDAANLIHRSVGGTLRSHPALSWEQFAAPLCDRFTYADEQLLDPGDEMPVDVAVAHGKLAELDITAGLNSGAALLLSSGEAQLETLSSQQRDALSSLNIQLFAIGENRDEEEISAGDPHEELLGALCAILLERELLGCKATRLISNRENSLSQQESELSSESLIAAFRHGMESLQKIDLSNTATTSHTTAAGEVPMAVRHLGGNREEYDSLPRFWDQVGVLYRNGEADQLTADPYMATGSMPPLSATFRDLSGSCSELPSFDPSACIACGNCWSSCPDSAIGVVALTPAALINSAISLAGADSLRQISSKLAGRINTLCKKGENSGNSAAELLDQAFAWLQEKAPFAEDRKATLEAAFNAVREQVAALPLAITDPLFHSAEREKKEGGELLALAINADACKGCGLCADLCESEAMTMQPQTTERLAETRAIWRIWEQTPDTSSTTIERLAADPTIDAISSVMMSRHCAFAMSGGDGAEAGSGEKIALRQLLAATEYQQQPLLHRFVGEISQVRQQLSDLVRDTLTDALPTEDLDRLAKALINVQSREVDLTTLTGGADAVEGSGVDATRLRRLIELSQGLNDLHWRLTEGEYGLGRARYGLAIAPGQASAWAGVFPHNPFQVPVLVDRSGDTAQMAAGLVNGQLADTVAAVSLLKRAQGEMEKSASKAHDSGDQLSWRDLDEDQQRLCPPLLLVGSEREFSGRGFAQISWLLNSGLPVKIVVLNELGLGLDNQGIADLPVTASSEPTGDLALMAMSQRNAFVAQSSIAAPDHYRDSVREALRFSGPAFINIHCPSPERNGFPVSQVVEQARLAVESRAFPLFRYNPTDEGVFGSRIDLNGNGELKQLWNSREDGSTLTPIDWALSEKRFASRFSSLSNEDQNPTPLIDYLALDSKGRSKKTPVVEINLGDEQLRRKVAPELVAMVESRRDAWQTLQELAGVVTPFTDQVRQEAEADVAATHSAEIAALKQAYEAEIEALKANMQGDMATTIRERLVALAGYQPGSEPTEH</sequence>
<dbReference type="CDD" id="cd07034">
    <property type="entry name" value="TPP_PYR_PFOR_IOR-alpha_like"/>
    <property type="match status" value="1"/>
</dbReference>
<dbReference type="PROSITE" id="PS51379">
    <property type="entry name" value="4FE4S_FER_2"/>
    <property type="match status" value="2"/>
</dbReference>
<gene>
    <name evidence="7" type="ORF">BOW53_11650</name>
</gene>
<dbReference type="GO" id="GO:0051536">
    <property type="term" value="F:iron-sulfur cluster binding"/>
    <property type="evidence" value="ECO:0007669"/>
    <property type="project" value="UniProtKB-KW"/>
</dbReference>
<dbReference type="GO" id="GO:0006979">
    <property type="term" value="P:response to oxidative stress"/>
    <property type="evidence" value="ECO:0007669"/>
    <property type="project" value="TreeGrafter"/>
</dbReference>
<dbReference type="Gene3D" id="3.40.50.970">
    <property type="match status" value="2"/>
</dbReference>
<feature type="coiled-coil region" evidence="5">
    <location>
        <begin position="1453"/>
        <end position="1480"/>
    </location>
</feature>
<dbReference type="Gene3D" id="3.30.70.20">
    <property type="match status" value="2"/>
</dbReference>
<accession>A0A1T2L389</accession>
<dbReference type="GO" id="GO:0016491">
    <property type="term" value="F:oxidoreductase activity"/>
    <property type="evidence" value="ECO:0007669"/>
    <property type="project" value="UniProtKB-KW"/>
</dbReference>
<dbReference type="Proteomes" id="UP000191110">
    <property type="component" value="Unassembled WGS sequence"/>
</dbReference>
<feature type="domain" description="4Fe-4S ferredoxin-type" evidence="6">
    <location>
        <begin position="748"/>
        <end position="777"/>
    </location>
</feature>
<proteinExistence type="predicted"/>
<evidence type="ECO:0000256" key="4">
    <source>
        <dbReference type="ARBA" id="ARBA00023014"/>
    </source>
</evidence>
<dbReference type="PROSITE" id="PS00198">
    <property type="entry name" value="4FE4S_FER_1"/>
    <property type="match status" value="2"/>
</dbReference>
<keyword evidence="4" id="KW-0411">Iron-sulfur</keyword>
<keyword evidence="8" id="KW-1185">Reference proteome</keyword>
<dbReference type="Gene3D" id="3.40.50.920">
    <property type="match status" value="1"/>
</dbReference>
<feature type="domain" description="4Fe-4S ferredoxin-type" evidence="6">
    <location>
        <begin position="882"/>
        <end position="911"/>
    </location>
</feature>
<name>A0A1T2L389_9GAMM</name>
<dbReference type="InterPro" id="IPR050722">
    <property type="entry name" value="Pyruvate:ferred/Flavod_OxRd"/>
</dbReference>
<dbReference type="PANTHER" id="PTHR32154:SF0">
    <property type="entry name" value="PYRUVATE-FLAVODOXIN OXIDOREDUCTASE-RELATED"/>
    <property type="match status" value="1"/>
</dbReference>
<keyword evidence="1" id="KW-0479">Metal-binding</keyword>
<dbReference type="RefSeq" id="WP_078484255.1">
    <property type="nucleotide sequence ID" value="NZ_MPRL01000052.1"/>
</dbReference>
<evidence type="ECO:0000259" key="6">
    <source>
        <dbReference type="PROSITE" id="PS51379"/>
    </source>
</evidence>
<keyword evidence="5" id="KW-0175">Coiled coil</keyword>
<dbReference type="SUPFAM" id="SSF52922">
    <property type="entry name" value="TK C-terminal domain-like"/>
    <property type="match status" value="1"/>
</dbReference>